<dbReference type="Pfam" id="PF03466">
    <property type="entry name" value="LysR_substrate"/>
    <property type="match status" value="1"/>
</dbReference>
<protein>
    <submittedName>
        <fullName evidence="6">LysR family transcriptional regulator</fullName>
    </submittedName>
</protein>
<dbReference type="Pfam" id="PF00126">
    <property type="entry name" value="HTH_1"/>
    <property type="match status" value="1"/>
</dbReference>
<dbReference type="CDD" id="cd08420">
    <property type="entry name" value="PBP2_CysL_like"/>
    <property type="match status" value="1"/>
</dbReference>
<dbReference type="InterPro" id="IPR036390">
    <property type="entry name" value="WH_DNA-bd_sf"/>
</dbReference>
<dbReference type="SUPFAM" id="SSF53850">
    <property type="entry name" value="Periplasmic binding protein-like II"/>
    <property type="match status" value="1"/>
</dbReference>
<dbReference type="RefSeq" id="WP_407863510.1">
    <property type="nucleotide sequence ID" value="NZ_BAAFZP010000001.1"/>
</dbReference>
<dbReference type="Proteomes" id="UP001628091">
    <property type="component" value="Unassembled WGS sequence"/>
</dbReference>
<proteinExistence type="inferred from homology"/>
<evidence type="ECO:0000313" key="7">
    <source>
        <dbReference type="Proteomes" id="UP001628091"/>
    </source>
</evidence>
<dbReference type="InterPro" id="IPR036388">
    <property type="entry name" value="WH-like_DNA-bd_sf"/>
</dbReference>
<dbReference type="InterPro" id="IPR005119">
    <property type="entry name" value="LysR_subst-bd"/>
</dbReference>
<dbReference type="PROSITE" id="PS50931">
    <property type="entry name" value="HTH_LYSR"/>
    <property type="match status" value="1"/>
</dbReference>
<dbReference type="Gene3D" id="1.10.10.10">
    <property type="entry name" value="Winged helix-like DNA-binding domain superfamily/Winged helix DNA-binding domain"/>
    <property type="match status" value="1"/>
</dbReference>
<sequence length="306" mass="33138">MTFEQLRIFIAVAEREHLTRAAEALRLTPSAVSSAIRALEDRYGTMLFDRIGRRIEMTDAGRIFLEEARAVLARAHAAELALAELGGLKRGTLRIQASQTIASYWLPPFLARFHATYPAVAISLTVGNTQSVAHATVEGDADIGFVEGEVDDPSLSARPVGEDRLVAIVSASHPWADGHALELHDIAQADWIMREYGSGTRSAFESAIRAHGLDPSALKIALELPSNEAVLSAVQSGAYAAVLSELAAAPHLATGRLTKANFFLPQRRFLLLSHKERYRSKAFHSLVEMLAEGDATPIPGSHTGTR</sequence>
<evidence type="ECO:0000256" key="1">
    <source>
        <dbReference type="ARBA" id="ARBA00009437"/>
    </source>
</evidence>
<evidence type="ECO:0000256" key="3">
    <source>
        <dbReference type="ARBA" id="ARBA00023125"/>
    </source>
</evidence>
<reference evidence="6 7" key="1">
    <citation type="submission" date="2024-10" db="EMBL/GenBank/DDBJ databases">
        <title>Isolation, draft genome sequencing and identification of Phyllobacterium sp. NSA23, isolated from leaf soil.</title>
        <authorList>
            <person name="Akita H."/>
        </authorList>
    </citation>
    <scope>NUCLEOTIDE SEQUENCE [LARGE SCALE GENOMIC DNA]</scope>
    <source>
        <strain evidence="6 7">NSA23</strain>
    </source>
</reference>
<keyword evidence="7" id="KW-1185">Reference proteome</keyword>
<keyword evidence="4" id="KW-0804">Transcription</keyword>
<gene>
    <name evidence="6" type="ORF">PPNSA23_04600</name>
</gene>
<dbReference type="PANTHER" id="PTHR30126">
    <property type="entry name" value="HTH-TYPE TRANSCRIPTIONAL REGULATOR"/>
    <property type="match status" value="1"/>
</dbReference>
<dbReference type="InterPro" id="IPR000847">
    <property type="entry name" value="LysR_HTH_N"/>
</dbReference>
<evidence type="ECO:0000256" key="4">
    <source>
        <dbReference type="ARBA" id="ARBA00023163"/>
    </source>
</evidence>
<dbReference type="PANTHER" id="PTHR30126:SF39">
    <property type="entry name" value="HTH-TYPE TRANSCRIPTIONAL REGULATOR CYSL"/>
    <property type="match status" value="1"/>
</dbReference>
<comment type="caution">
    <text evidence="6">The sequence shown here is derived from an EMBL/GenBank/DDBJ whole genome shotgun (WGS) entry which is preliminary data.</text>
</comment>
<dbReference type="Gene3D" id="3.40.190.290">
    <property type="match status" value="1"/>
</dbReference>
<accession>A0ABQ0GV38</accession>
<evidence type="ECO:0000259" key="5">
    <source>
        <dbReference type="PROSITE" id="PS50931"/>
    </source>
</evidence>
<evidence type="ECO:0000313" key="6">
    <source>
        <dbReference type="EMBL" id="GAB1580517.1"/>
    </source>
</evidence>
<dbReference type="SUPFAM" id="SSF46785">
    <property type="entry name" value="Winged helix' DNA-binding domain"/>
    <property type="match status" value="1"/>
</dbReference>
<organism evidence="6 7">
    <name type="scientific">Phyllobacterium phragmitis</name>
    <dbReference type="NCBI Taxonomy" id="2670329"/>
    <lineage>
        <taxon>Bacteria</taxon>
        <taxon>Pseudomonadati</taxon>
        <taxon>Pseudomonadota</taxon>
        <taxon>Alphaproteobacteria</taxon>
        <taxon>Hyphomicrobiales</taxon>
        <taxon>Phyllobacteriaceae</taxon>
        <taxon>Phyllobacterium</taxon>
    </lineage>
</organism>
<comment type="similarity">
    <text evidence="1">Belongs to the LysR transcriptional regulatory family.</text>
</comment>
<keyword evidence="3" id="KW-0238">DNA-binding</keyword>
<dbReference type="EMBL" id="BAAFZP010000001">
    <property type="protein sequence ID" value="GAB1580517.1"/>
    <property type="molecule type" value="Genomic_DNA"/>
</dbReference>
<feature type="domain" description="HTH lysR-type" evidence="5">
    <location>
        <begin position="1"/>
        <end position="58"/>
    </location>
</feature>
<name>A0ABQ0GV38_9HYPH</name>
<evidence type="ECO:0000256" key="2">
    <source>
        <dbReference type="ARBA" id="ARBA00023015"/>
    </source>
</evidence>
<keyword evidence="2" id="KW-0805">Transcription regulation</keyword>
<dbReference type="PRINTS" id="PR00039">
    <property type="entry name" value="HTHLYSR"/>
</dbReference>